<keyword evidence="2" id="KW-1185">Reference proteome</keyword>
<reference evidence="1" key="1">
    <citation type="submission" date="2020-03" db="EMBL/GenBank/DDBJ databases">
        <title>Draft Genome Sequence of Cylindrodendrum hubeiense.</title>
        <authorList>
            <person name="Buettner E."/>
            <person name="Kellner H."/>
        </authorList>
    </citation>
    <scope>NUCLEOTIDE SEQUENCE</scope>
    <source>
        <strain evidence="1">IHI 201604</strain>
    </source>
</reference>
<dbReference type="OrthoDB" id="67965at2759"/>
<dbReference type="Proteomes" id="UP000722485">
    <property type="component" value="Unassembled WGS sequence"/>
</dbReference>
<evidence type="ECO:0000313" key="2">
    <source>
        <dbReference type="Proteomes" id="UP000722485"/>
    </source>
</evidence>
<accession>A0A9P5H175</accession>
<gene>
    <name evidence="1" type="ORF">G7Z17_g8445</name>
</gene>
<sequence length="139" mass="14762">MAESKPQRRSHLIERGVKKPNIAGTLTFLGLRSLDPILQYNLLAGGGAALLTKLGITAATATVGTSLHTGFKAIDSLGLPLPRLIILGMAAGSSLKQSYWLVALSQEHFPPITAVAVSVYKTFVNTLNTLLFLAGSPWH</sequence>
<evidence type="ECO:0000313" key="1">
    <source>
        <dbReference type="EMBL" id="KAF7546417.1"/>
    </source>
</evidence>
<comment type="caution">
    <text evidence="1">The sequence shown here is derived from an EMBL/GenBank/DDBJ whole genome shotgun (WGS) entry which is preliminary data.</text>
</comment>
<protein>
    <submittedName>
        <fullName evidence="1">Uncharacterized protein</fullName>
    </submittedName>
</protein>
<dbReference type="AlphaFoldDB" id="A0A9P5H175"/>
<name>A0A9P5H175_9HYPO</name>
<dbReference type="EMBL" id="JAANBB010000214">
    <property type="protein sequence ID" value="KAF7546417.1"/>
    <property type="molecule type" value="Genomic_DNA"/>
</dbReference>
<proteinExistence type="predicted"/>
<organism evidence="1 2">
    <name type="scientific">Cylindrodendrum hubeiense</name>
    <dbReference type="NCBI Taxonomy" id="595255"/>
    <lineage>
        <taxon>Eukaryota</taxon>
        <taxon>Fungi</taxon>
        <taxon>Dikarya</taxon>
        <taxon>Ascomycota</taxon>
        <taxon>Pezizomycotina</taxon>
        <taxon>Sordariomycetes</taxon>
        <taxon>Hypocreomycetidae</taxon>
        <taxon>Hypocreales</taxon>
        <taxon>Nectriaceae</taxon>
        <taxon>Cylindrodendrum</taxon>
    </lineage>
</organism>